<dbReference type="Pfam" id="PF02852">
    <property type="entry name" value="Pyr_redox_dim"/>
    <property type="match status" value="1"/>
</dbReference>
<accession>A0A7W8C4J6</accession>
<dbReference type="Pfam" id="PF07992">
    <property type="entry name" value="Pyr_redox_2"/>
    <property type="match status" value="1"/>
</dbReference>
<evidence type="ECO:0000256" key="1">
    <source>
        <dbReference type="ARBA" id="ARBA00007532"/>
    </source>
</evidence>
<dbReference type="GO" id="GO:0050660">
    <property type="term" value="F:flavin adenine dinucleotide binding"/>
    <property type="evidence" value="ECO:0007669"/>
    <property type="project" value="InterPro"/>
</dbReference>
<evidence type="ECO:0000256" key="6">
    <source>
        <dbReference type="ARBA" id="ARBA00023027"/>
    </source>
</evidence>
<dbReference type="InterPro" id="IPR012999">
    <property type="entry name" value="Pyr_OxRdtase_I_AS"/>
</dbReference>
<evidence type="ECO:0000259" key="15">
    <source>
        <dbReference type="Pfam" id="PF07992"/>
    </source>
</evidence>
<dbReference type="PRINTS" id="PR00411">
    <property type="entry name" value="PNDRDTASEI"/>
</dbReference>
<dbReference type="InterPro" id="IPR001100">
    <property type="entry name" value="Pyr_nuc-diS_OxRdtase"/>
</dbReference>
<protein>
    <recommendedName>
        <fullName evidence="2 13">Dihydrolipoyl dehydrogenase</fullName>
        <ecNumber evidence="2 13">1.8.1.4</ecNumber>
    </recommendedName>
</protein>
<comment type="catalytic activity">
    <reaction evidence="9 13">
        <text>N(6)-[(R)-dihydrolipoyl]-L-lysyl-[protein] + NAD(+) = N(6)-[(R)-lipoyl]-L-lysyl-[protein] + NADH + H(+)</text>
        <dbReference type="Rhea" id="RHEA:15045"/>
        <dbReference type="Rhea" id="RHEA-COMP:10474"/>
        <dbReference type="Rhea" id="RHEA-COMP:10475"/>
        <dbReference type="ChEBI" id="CHEBI:15378"/>
        <dbReference type="ChEBI" id="CHEBI:57540"/>
        <dbReference type="ChEBI" id="CHEBI:57945"/>
        <dbReference type="ChEBI" id="CHEBI:83099"/>
        <dbReference type="ChEBI" id="CHEBI:83100"/>
        <dbReference type="EC" id="1.8.1.4"/>
    </reaction>
</comment>
<dbReference type="GO" id="GO:0006103">
    <property type="term" value="P:2-oxoglutarate metabolic process"/>
    <property type="evidence" value="ECO:0007669"/>
    <property type="project" value="TreeGrafter"/>
</dbReference>
<evidence type="ECO:0000256" key="10">
    <source>
        <dbReference type="PIRSR" id="PIRSR000350-2"/>
    </source>
</evidence>
<dbReference type="SUPFAM" id="SSF51905">
    <property type="entry name" value="FAD/NAD(P)-binding domain"/>
    <property type="match status" value="1"/>
</dbReference>
<name>A0A7W8C4J6_9BACT</name>
<feature type="binding site" evidence="11">
    <location>
        <begin position="144"/>
        <end position="146"/>
    </location>
    <ligand>
        <name>FAD</name>
        <dbReference type="ChEBI" id="CHEBI:57692"/>
    </ligand>
</feature>
<dbReference type="InterPro" id="IPR050151">
    <property type="entry name" value="Class-I_Pyr_Nuc-Dis_Oxidored"/>
</dbReference>
<dbReference type="AlphaFoldDB" id="A0A7W8C4J6"/>
<keyword evidence="5 13" id="KW-0560">Oxidoreductase</keyword>
<feature type="binding site" evidence="11">
    <location>
        <begin position="181"/>
        <end position="188"/>
    </location>
    <ligand>
        <name>NAD(+)</name>
        <dbReference type="ChEBI" id="CHEBI:57540"/>
    </ligand>
</feature>
<evidence type="ECO:0000256" key="9">
    <source>
        <dbReference type="ARBA" id="ARBA00049187"/>
    </source>
</evidence>
<dbReference type="PIRSF" id="PIRSF000350">
    <property type="entry name" value="Mercury_reductase_MerA"/>
    <property type="match status" value="1"/>
</dbReference>
<dbReference type="InterPro" id="IPR006258">
    <property type="entry name" value="Lipoamide_DH"/>
</dbReference>
<dbReference type="InterPro" id="IPR004099">
    <property type="entry name" value="Pyr_nucl-diS_OxRdtase_dimer"/>
</dbReference>
<comment type="cofactor">
    <cofactor evidence="11 13">
        <name>FAD</name>
        <dbReference type="ChEBI" id="CHEBI:57692"/>
    </cofactor>
    <text evidence="11 13">Binds 1 FAD per subunit.</text>
</comment>
<evidence type="ECO:0000256" key="13">
    <source>
        <dbReference type="RuleBase" id="RU003692"/>
    </source>
</evidence>
<gene>
    <name evidence="16" type="ORF">HNQ38_002302</name>
</gene>
<reference evidence="16 17" key="1">
    <citation type="submission" date="2020-08" db="EMBL/GenBank/DDBJ databases">
        <title>Genomic Encyclopedia of Type Strains, Phase IV (KMG-IV): sequencing the most valuable type-strain genomes for metagenomic binning, comparative biology and taxonomic classification.</title>
        <authorList>
            <person name="Goeker M."/>
        </authorList>
    </citation>
    <scope>NUCLEOTIDE SEQUENCE [LARGE SCALE GENOMIC DNA]</scope>
    <source>
        <strain evidence="16 17">DSM 11275</strain>
    </source>
</reference>
<evidence type="ECO:0000313" key="16">
    <source>
        <dbReference type="EMBL" id="MBB5144194.1"/>
    </source>
</evidence>
<keyword evidence="8 13" id="KW-0676">Redox-active center</keyword>
<keyword evidence="6 11" id="KW-0520">NAD</keyword>
<evidence type="ECO:0000313" key="17">
    <source>
        <dbReference type="Proteomes" id="UP000539075"/>
    </source>
</evidence>
<feature type="binding site" evidence="11">
    <location>
        <position position="116"/>
    </location>
    <ligand>
        <name>FAD</name>
        <dbReference type="ChEBI" id="CHEBI:57692"/>
    </ligand>
</feature>
<dbReference type="InterPro" id="IPR036188">
    <property type="entry name" value="FAD/NAD-bd_sf"/>
</dbReference>
<feature type="binding site" evidence="11">
    <location>
        <position position="52"/>
    </location>
    <ligand>
        <name>FAD</name>
        <dbReference type="ChEBI" id="CHEBI:57692"/>
    </ligand>
</feature>
<keyword evidence="7" id="KW-1015">Disulfide bond</keyword>
<dbReference type="RefSeq" id="WP_183720646.1">
    <property type="nucleotide sequence ID" value="NZ_JACHGO010000006.1"/>
</dbReference>
<feature type="binding site" evidence="11">
    <location>
        <position position="323"/>
    </location>
    <ligand>
        <name>FAD</name>
        <dbReference type="ChEBI" id="CHEBI:57692"/>
    </ligand>
</feature>
<evidence type="ECO:0000256" key="8">
    <source>
        <dbReference type="ARBA" id="ARBA00023284"/>
    </source>
</evidence>
<evidence type="ECO:0000256" key="12">
    <source>
        <dbReference type="PIRSR" id="PIRSR000350-4"/>
    </source>
</evidence>
<feature type="disulfide bond" description="Redox-active" evidence="12">
    <location>
        <begin position="43"/>
        <end position="48"/>
    </location>
</feature>
<keyword evidence="17" id="KW-1185">Reference proteome</keyword>
<dbReference type="PROSITE" id="PS00076">
    <property type="entry name" value="PYRIDINE_REDOX_1"/>
    <property type="match status" value="1"/>
</dbReference>
<comment type="miscellaneous">
    <text evidence="13">The active site is a redox-active disulfide bond.</text>
</comment>
<dbReference type="Gene3D" id="3.30.390.30">
    <property type="match status" value="1"/>
</dbReference>
<comment type="similarity">
    <text evidence="1 13">Belongs to the class-I pyridine nucleotide-disulfide oxidoreductase family.</text>
</comment>
<feature type="binding site" evidence="11">
    <location>
        <position position="204"/>
    </location>
    <ligand>
        <name>NAD(+)</name>
        <dbReference type="ChEBI" id="CHEBI:57540"/>
    </ligand>
</feature>
<evidence type="ECO:0000256" key="2">
    <source>
        <dbReference type="ARBA" id="ARBA00012608"/>
    </source>
</evidence>
<dbReference type="PRINTS" id="PR00368">
    <property type="entry name" value="FADPNR"/>
</dbReference>
<dbReference type="InterPro" id="IPR016156">
    <property type="entry name" value="FAD/NAD-linked_Rdtase_dimer_sf"/>
</dbReference>
<dbReference type="EMBL" id="JACHGO010000006">
    <property type="protein sequence ID" value="MBB5144194.1"/>
    <property type="molecule type" value="Genomic_DNA"/>
</dbReference>
<dbReference type="NCBIfam" id="TIGR01350">
    <property type="entry name" value="lipoamide_DH"/>
    <property type="match status" value="1"/>
</dbReference>
<feature type="binding site" evidence="11">
    <location>
        <position position="282"/>
    </location>
    <ligand>
        <name>NAD(+)</name>
        <dbReference type="ChEBI" id="CHEBI:57540"/>
    </ligand>
</feature>
<dbReference type="EC" id="1.8.1.4" evidence="2 13"/>
<dbReference type="InterPro" id="IPR023753">
    <property type="entry name" value="FAD/NAD-binding_dom"/>
</dbReference>
<sequence length="474" mass="49807">MSDQKKKLTVIGGGPGGYTAAFEAARSGMAVTLVESHAMGGTCLNNGCIPTKTIKASAEALETAQNAARFGLRLEGSVSVDPVAVLARKERVCDTLRTGLEKTCAALGVTLVRGRGRLLHSGMVEADCPEGKQEIASDYVILATGSRPVDLPGLRADHKRILTSDDALKLDRVPASLLIVGGGVIGCELACIYQAFGSTVTVVEGQNRLLPMPSIDEEISTLLQREMKKRRITCELGQTLTQIRVDENGVHGVLATSPFAGPDAKPRPEKPISAEMVLVTVGRTSNTEGLGLKEAGVAVDERGWIRANEHMRTSVPNVYAIGDALGPSRVMLAHVASMEAMCAVKDCLSDGQSPIMDYRHVPSAIFTSPEIGCVGMSERQARDAGFVVKTSLLHVRELGKAQAMDALPGFCKVVADADSGALLGVHMAGAHATDLIAEAVLALHMGASAKDVAETIHAHPTLAEALGEAVQRLS</sequence>
<evidence type="ECO:0000256" key="3">
    <source>
        <dbReference type="ARBA" id="ARBA00022630"/>
    </source>
</evidence>
<dbReference type="Proteomes" id="UP000539075">
    <property type="component" value="Unassembled WGS sequence"/>
</dbReference>
<dbReference type="GO" id="GO:0005737">
    <property type="term" value="C:cytoplasm"/>
    <property type="evidence" value="ECO:0007669"/>
    <property type="project" value="UniProtKB-ARBA"/>
</dbReference>
<evidence type="ECO:0000259" key="14">
    <source>
        <dbReference type="Pfam" id="PF02852"/>
    </source>
</evidence>
<proteinExistence type="inferred from homology"/>
<dbReference type="PANTHER" id="PTHR22912:SF151">
    <property type="entry name" value="DIHYDROLIPOYL DEHYDROGENASE, MITOCHONDRIAL"/>
    <property type="match status" value="1"/>
</dbReference>
<keyword evidence="4 11" id="KW-0274">FAD</keyword>
<dbReference type="Gene3D" id="3.50.50.60">
    <property type="entry name" value="FAD/NAD(P)-binding domain"/>
    <property type="match status" value="2"/>
</dbReference>
<dbReference type="SUPFAM" id="SSF55424">
    <property type="entry name" value="FAD/NAD-linked reductases, dimerisation (C-terminal) domain"/>
    <property type="match status" value="1"/>
</dbReference>
<dbReference type="PANTHER" id="PTHR22912">
    <property type="entry name" value="DISULFIDE OXIDOREDUCTASE"/>
    <property type="match status" value="1"/>
</dbReference>
<dbReference type="GO" id="GO:0004148">
    <property type="term" value="F:dihydrolipoyl dehydrogenase (NADH) activity"/>
    <property type="evidence" value="ECO:0007669"/>
    <property type="project" value="UniProtKB-EC"/>
</dbReference>
<feature type="domain" description="Pyridine nucleotide-disulphide oxidoreductase dimerisation" evidence="14">
    <location>
        <begin position="361"/>
        <end position="469"/>
    </location>
</feature>
<feature type="binding site" evidence="11">
    <location>
        <begin position="331"/>
        <end position="334"/>
    </location>
    <ligand>
        <name>FAD</name>
        <dbReference type="ChEBI" id="CHEBI:57692"/>
    </ligand>
</feature>
<dbReference type="FunFam" id="3.30.390.30:FF:000001">
    <property type="entry name" value="Dihydrolipoyl dehydrogenase"/>
    <property type="match status" value="1"/>
</dbReference>
<feature type="domain" description="FAD/NAD(P)-binding" evidence="15">
    <location>
        <begin position="7"/>
        <end position="340"/>
    </location>
</feature>
<comment type="caution">
    <text evidence="16">The sequence shown here is derived from an EMBL/GenBank/DDBJ whole genome shotgun (WGS) entry which is preliminary data.</text>
</comment>
<evidence type="ECO:0000256" key="11">
    <source>
        <dbReference type="PIRSR" id="PIRSR000350-3"/>
    </source>
</evidence>
<evidence type="ECO:0000256" key="7">
    <source>
        <dbReference type="ARBA" id="ARBA00023157"/>
    </source>
</evidence>
<organism evidence="16 17">
    <name type="scientific">Desulfovibrio intestinalis</name>
    <dbReference type="NCBI Taxonomy" id="58621"/>
    <lineage>
        <taxon>Bacteria</taxon>
        <taxon>Pseudomonadati</taxon>
        <taxon>Thermodesulfobacteriota</taxon>
        <taxon>Desulfovibrionia</taxon>
        <taxon>Desulfovibrionales</taxon>
        <taxon>Desulfovibrionaceae</taxon>
        <taxon>Desulfovibrio</taxon>
    </lineage>
</organism>
<evidence type="ECO:0000256" key="4">
    <source>
        <dbReference type="ARBA" id="ARBA00022827"/>
    </source>
</evidence>
<keyword evidence="3 13" id="KW-0285">Flavoprotein</keyword>
<keyword evidence="11" id="KW-0547">Nucleotide-binding</keyword>
<evidence type="ECO:0000256" key="5">
    <source>
        <dbReference type="ARBA" id="ARBA00023002"/>
    </source>
</evidence>
<feature type="active site" description="Proton acceptor" evidence="10">
    <location>
        <position position="459"/>
    </location>
</feature>